<protein>
    <submittedName>
        <fullName evidence="1">Uncharacterized protein</fullName>
    </submittedName>
</protein>
<name>A0A660SCH6_UNCT6</name>
<sequence length="70" mass="8265">MGKLSQEQGQERVIDKYGFLPTSVWDLKKDKTLDNLVQDFDRADIAEKLEEFLMVKESDSLISIQFWLRE</sequence>
<accession>A0A660SCH6</accession>
<dbReference type="Proteomes" id="UP000271125">
    <property type="component" value="Unassembled WGS sequence"/>
</dbReference>
<comment type="caution">
    <text evidence="1">The sequence shown here is derived from an EMBL/GenBank/DDBJ whole genome shotgun (WGS) entry which is preliminary data.</text>
</comment>
<dbReference type="AlphaFoldDB" id="A0A660SCH6"/>
<reference evidence="1 2" key="1">
    <citation type="submission" date="2018-06" db="EMBL/GenBank/DDBJ databases">
        <title>Extensive metabolic versatility and redundancy in microbially diverse, dynamic hydrothermal sediments.</title>
        <authorList>
            <person name="Dombrowski N."/>
            <person name="Teske A."/>
            <person name="Baker B.J."/>
        </authorList>
    </citation>
    <scope>NUCLEOTIDE SEQUENCE [LARGE SCALE GENOMIC DNA]</scope>
    <source>
        <strain evidence="1">B10_G13</strain>
    </source>
</reference>
<organism evidence="1 2">
    <name type="scientific">candidate division TA06 bacterium</name>
    <dbReference type="NCBI Taxonomy" id="2250710"/>
    <lineage>
        <taxon>Bacteria</taxon>
        <taxon>Bacteria division TA06</taxon>
    </lineage>
</organism>
<evidence type="ECO:0000313" key="1">
    <source>
        <dbReference type="EMBL" id="RKX67700.1"/>
    </source>
</evidence>
<evidence type="ECO:0000313" key="2">
    <source>
        <dbReference type="Proteomes" id="UP000271125"/>
    </source>
</evidence>
<proteinExistence type="predicted"/>
<gene>
    <name evidence="1" type="ORF">DRP43_06325</name>
</gene>
<dbReference type="EMBL" id="QNBD01000325">
    <property type="protein sequence ID" value="RKX67700.1"/>
    <property type="molecule type" value="Genomic_DNA"/>
</dbReference>